<feature type="domain" description="CBM1" evidence="13">
    <location>
        <begin position="33"/>
        <end position="71"/>
    </location>
</feature>
<evidence type="ECO:0000256" key="10">
    <source>
        <dbReference type="PROSITE-ProRule" id="PRU10069"/>
    </source>
</evidence>
<dbReference type="PANTHER" id="PTHR39730:SF1">
    <property type="entry name" value="ENDOGLUCANASE 1"/>
    <property type="match status" value="1"/>
</dbReference>
<dbReference type="Proteomes" id="UP000053815">
    <property type="component" value="Unassembled WGS sequence"/>
</dbReference>
<proteinExistence type="inferred from homology"/>
<dbReference type="PROSITE" id="PS00562">
    <property type="entry name" value="CBM1_1"/>
    <property type="match status" value="1"/>
</dbReference>
<dbReference type="PROSITE" id="PS51164">
    <property type="entry name" value="CBM1_2"/>
    <property type="match status" value="1"/>
</dbReference>
<keyword evidence="7" id="KW-0119">Carbohydrate metabolism</keyword>
<evidence type="ECO:0000256" key="9">
    <source>
        <dbReference type="ARBA" id="ARBA00023326"/>
    </source>
</evidence>
<evidence type="ECO:0000259" key="13">
    <source>
        <dbReference type="PROSITE" id="PS51164"/>
    </source>
</evidence>
<evidence type="ECO:0000313" key="14">
    <source>
        <dbReference type="EMBL" id="GAN02818.1"/>
    </source>
</evidence>
<comment type="catalytic activity">
    <reaction evidence="1 10">
        <text>Endohydrolysis of (1-&gt;4)-beta-D-glucosidic linkages in cellulose, lichenin and cereal beta-D-glucans.</text>
        <dbReference type="EC" id="3.2.1.4"/>
    </reaction>
</comment>
<dbReference type="OrthoDB" id="10035502at2759"/>
<dbReference type="InterPro" id="IPR036908">
    <property type="entry name" value="RlpA-like_sf"/>
</dbReference>
<evidence type="ECO:0000256" key="11">
    <source>
        <dbReference type="SAM" id="MobiDB-lite"/>
    </source>
</evidence>
<evidence type="ECO:0000256" key="6">
    <source>
        <dbReference type="ARBA" id="ARBA00023001"/>
    </source>
</evidence>
<dbReference type="InterPro" id="IPR052288">
    <property type="entry name" value="GH45_Enzymes"/>
</dbReference>
<sequence>MKFTVAITSIAVALALSSSAEAASCSSVYGQCGGSSVYGQCGGIGWSGPTCCESGSTCVAQEGNKYYSQCLPGSHNNNAGTTTKASTTTQKTSTKASTTTAKATTTTSKTTTKTTTKTSTTAAASTSTSSSAGYKAISGGKSGSGSTTRYWDCCKSSCSWPGKASVTGPVDTCASNGISLLDANAQSGCNGGNGFMCNNNQPWAVNDELAYGFAAASIAGSNEAGWCCGCYELTFTSGAASGKKMVVQVTNTGGDLGSNHFDLQMPGGGVGIFNGCAAQWGAPNDGWGARYGGVSSVSDCASLPSALQAGCKWRFNWFKNSDNPTMTFKEVTCPAELTTRSGCERK</sequence>
<keyword evidence="9" id="KW-0624">Polysaccharide degradation</keyword>
<dbReference type="GO" id="GO:0008810">
    <property type="term" value="F:cellulase activity"/>
    <property type="evidence" value="ECO:0007669"/>
    <property type="project" value="UniProtKB-EC"/>
</dbReference>
<dbReference type="STRING" id="91626.A0A0C9MLV2"/>
<dbReference type="InterPro" id="IPR000254">
    <property type="entry name" value="CBD"/>
</dbReference>
<dbReference type="GO" id="GO:0030248">
    <property type="term" value="F:cellulose binding"/>
    <property type="evidence" value="ECO:0007669"/>
    <property type="project" value="InterPro"/>
</dbReference>
<dbReference type="Pfam" id="PF00734">
    <property type="entry name" value="CBM_1"/>
    <property type="match status" value="1"/>
</dbReference>
<evidence type="ECO:0000256" key="1">
    <source>
        <dbReference type="ARBA" id="ARBA00000966"/>
    </source>
</evidence>
<dbReference type="GO" id="GO:0030245">
    <property type="term" value="P:cellulose catabolic process"/>
    <property type="evidence" value="ECO:0007669"/>
    <property type="project" value="UniProtKB-KW"/>
</dbReference>
<evidence type="ECO:0000313" key="15">
    <source>
        <dbReference type="Proteomes" id="UP000053815"/>
    </source>
</evidence>
<dbReference type="SMART" id="SM00236">
    <property type="entry name" value="fCBD"/>
    <property type="match status" value="1"/>
</dbReference>
<evidence type="ECO:0000256" key="3">
    <source>
        <dbReference type="ARBA" id="ARBA00012601"/>
    </source>
</evidence>
<keyword evidence="15" id="KW-1185">Reference proteome</keyword>
<dbReference type="AlphaFoldDB" id="A0A0C9MLV2"/>
<evidence type="ECO:0000256" key="12">
    <source>
        <dbReference type="SAM" id="SignalP"/>
    </source>
</evidence>
<evidence type="ECO:0000256" key="4">
    <source>
        <dbReference type="ARBA" id="ARBA00022729"/>
    </source>
</evidence>
<protein>
    <recommendedName>
        <fullName evidence="3 10">Cellulase</fullName>
        <ecNumber evidence="3 10">3.2.1.4</ecNumber>
    </recommendedName>
</protein>
<comment type="similarity">
    <text evidence="2">Belongs to the glycosyl hydrolase 45 (cellulase K) family.</text>
</comment>
<dbReference type="Gene3D" id="2.40.40.10">
    <property type="entry name" value="RlpA-like domain"/>
    <property type="match status" value="1"/>
</dbReference>
<keyword evidence="4 12" id="KW-0732">Signal</keyword>
<keyword evidence="5 14" id="KW-0378">Hydrolase</keyword>
<dbReference type="Pfam" id="PF02015">
    <property type="entry name" value="Glyco_hydro_45"/>
    <property type="match status" value="1"/>
</dbReference>
<reference evidence="14" key="1">
    <citation type="submission" date="2014-09" db="EMBL/GenBank/DDBJ databases">
        <title>Draft genome sequence of an oleaginous Mucoromycotina fungus Mucor ambiguus NBRC6742.</title>
        <authorList>
            <person name="Takeda I."/>
            <person name="Yamane N."/>
            <person name="Morita T."/>
            <person name="Tamano K."/>
            <person name="Machida M."/>
            <person name="Baker S."/>
            <person name="Koike H."/>
        </authorList>
    </citation>
    <scope>NUCLEOTIDE SEQUENCE</scope>
    <source>
        <strain evidence="14">NBRC 6742</strain>
    </source>
</reference>
<evidence type="ECO:0000256" key="5">
    <source>
        <dbReference type="ARBA" id="ARBA00022801"/>
    </source>
</evidence>
<dbReference type="InterPro" id="IPR000334">
    <property type="entry name" value="Glyco_hydro_45"/>
</dbReference>
<organism evidence="14">
    <name type="scientific">Mucor ambiguus</name>
    <dbReference type="NCBI Taxonomy" id="91626"/>
    <lineage>
        <taxon>Eukaryota</taxon>
        <taxon>Fungi</taxon>
        <taxon>Fungi incertae sedis</taxon>
        <taxon>Mucoromycota</taxon>
        <taxon>Mucoromycotina</taxon>
        <taxon>Mucoromycetes</taxon>
        <taxon>Mucorales</taxon>
        <taxon>Mucorineae</taxon>
        <taxon>Mucoraceae</taxon>
        <taxon>Mucor</taxon>
    </lineage>
</organism>
<dbReference type="PANTHER" id="PTHR39730">
    <property type="entry name" value="ENDOGLUCANASE 1"/>
    <property type="match status" value="1"/>
</dbReference>
<feature type="active site" description="Nucleophile" evidence="10">
    <location>
        <position position="152"/>
    </location>
</feature>
<dbReference type="GO" id="GO:0005576">
    <property type="term" value="C:extracellular region"/>
    <property type="evidence" value="ECO:0007669"/>
    <property type="project" value="InterPro"/>
</dbReference>
<gene>
    <name evidence="14" type="ORF">MAM1_0028c02265</name>
</gene>
<dbReference type="InterPro" id="IPR035971">
    <property type="entry name" value="CBD_sf"/>
</dbReference>
<dbReference type="EMBL" id="DF836317">
    <property type="protein sequence ID" value="GAN02818.1"/>
    <property type="molecule type" value="Genomic_DNA"/>
</dbReference>
<feature type="chain" id="PRO_5002209468" description="Cellulase" evidence="12">
    <location>
        <begin position="23"/>
        <end position="346"/>
    </location>
</feature>
<evidence type="ECO:0000256" key="8">
    <source>
        <dbReference type="ARBA" id="ARBA00023295"/>
    </source>
</evidence>
<evidence type="ECO:0000256" key="7">
    <source>
        <dbReference type="ARBA" id="ARBA00023277"/>
    </source>
</evidence>
<dbReference type="SUPFAM" id="SSF50685">
    <property type="entry name" value="Barwin-like endoglucanases"/>
    <property type="match status" value="1"/>
</dbReference>
<evidence type="ECO:0000256" key="2">
    <source>
        <dbReference type="ARBA" id="ARBA00007793"/>
    </source>
</evidence>
<accession>A0A0C9MLV2</accession>
<keyword evidence="6" id="KW-0136">Cellulose degradation</keyword>
<dbReference type="SUPFAM" id="SSF57180">
    <property type="entry name" value="Cellulose-binding domain"/>
    <property type="match status" value="1"/>
</dbReference>
<feature type="signal peptide" evidence="12">
    <location>
        <begin position="1"/>
        <end position="22"/>
    </location>
</feature>
<feature type="region of interest" description="Disordered" evidence="11">
    <location>
        <begin position="81"/>
        <end position="122"/>
    </location>
</feature>
<dbReference type="EC" id="3.2.1.4" evidence="3 10"/>
<name>A0A0C9MLV2_9FUNG</name>
<dbReference type="PROSITE" id="PS01140">
    <property type="entry name" value="GLYCOSYL_HYDROL_F45"/>
    <property type="match status" value="1"/>
</dbReference>
<keyword evidence="8" id="KW-0326">Glycosidase</keyword>